<dbReference type="KEGG" id="bze:COCCADRAFT_94538"/>
<dbReference type="HOGENOM" id="CLU_2621677_0_0_1"/>
<dbReference type="Proteomes" id="UP000053841">
    <property type="component" value="Unassembled WGS sequence"/>
</dbReference>
<organism evidence="1 2">
    <name type="scientific">Cochliobolus carbonum (strain 26-R-13)</name>
    <name type="common">Maize leaf spot fungus</name>
    <name type="synonym">Bipolaris zeicola</name>
    <dbReference type="NCBI Taxonomy" id="930089"/>
    <lineage>
        <taxon>Eukaryota</taxon>
        <taxon>Fungi</taxon>
        <taxon>Dikarya</taxon>
        <taxon>Ascomycota</taxon>
        <taxon>Pezizomycotina</taxon>
        <taxon>Dothideomycetes</taxon>
        <taxon>Pleosporomycetidae</taxon>
        <taxon>Pleosporales</taxon>
        <taxon>Pleosporineae</taxon>
        <taxon>Pleosporaceae</taxon>
        <taxon>Bipolaris</taxon>
    </lineage>
</organism>
<evidence type="ECO:0000313" key="1">
    <source>
        <dbReference type="EMBL" id="EUC34007.1"/>
    </source>
</evidence>
<dbReference type="GeneID" id="19153769"/>
<dbReference type="RefSeq" id="XP_007711704.1">
    <property type="nucleotide sequence ID" value="XM_007713514.1"/>
</dbReference>
<sequence length="78" mass="9102">MLEFCSCHSASTWANTEFPNRAYIHQASRYSQYPSKSPCVRYVQRTEVRFFKLRSNSDNARENMRRTILPGVPAPPFT</sequence>
<protein>
    <submittedName>
        <fullName evidence="1">Uncharacterized protein</fullName>
    </submittedName>
</protein>
<name>W6Y2P5_COCC2</name>
<dbReference type="EMBL" id="KI964599">
    <property type="protein sequence ID" value="EUC34007.1"/>
    <property type="molecule type" value="Genomic_DNA"/>
</dbReference>
<evidence type="ECO:0000313" key="2">
    <source>
        <dbReference type="Proteomes" id="UP000053841"/>
    </source>
</evidence>
<accession>W6Y2P5</accession>
<reference evidence="1 2" key="1">
    <citation type="journal article" date="2013" name="PLoS Genet.">
        <title>Comparative genome structure, secondary metabolite, and effector coding capacity across Cochliobolus pathogens.</title>
        <authorList>
            <person name="Condon B.J."/>
            <person name="Leng Y."/>
            <person name="Wu D."/>
            <person name="Bushley K.E."/>
            <person name="Ohm R.A."/>
            <person name="Otillar R."/>
            <person name="Martin J."/>
            <person name="Schackwitz W."/>
            <person name="Grimwood J."/>
            <person name="MohdZainudin N."/>
            <person name="Xue C."/>
            <person name="Wang R."/>
            <person name="Manning V.A."/>
            <person name="Dhillon B."/>
            <person name="Tu Z.J."/>
            <person name="Steffenson B.J."/>
            <person name="Salamov A."/>
            <person name="Sun H."/>
            <person name="Lowry S."/>
            <person name="LaButti K."/>
            <person name="Han J."/>
            <person name="Copeland A."/>
            <person name="Lindquist E."/>
            <person name="Barry K."/>
            <person name="Schmutz J."/>
            <person name="Baker S.E."/>
            <person name="Ciuffetti L.M."/>
            <person name="Grigoriev I.V."/>
            <person name="Zhong S."/>
            <person name="Turgeon B.G."/>
        </authorList>
    </citation>
    <scope>NUCLEOTIDE SEQUENCE [LARGE SCALE GENOMIC DNA]</scope>
    <source>
        <strain evidence="1 2">26-R-13</strain>
    </source>
</reference>
<gene>
    <name evidence="1" type="ORF">COCCADRAFT_94538</name>
</gene>
<proteinExistence type="predicted"/>
<dbReference type="AlphaFoldDB" id="W6Y2P5"/>
<keyword evidence="2" id="KW-1185">Reference proteome</keyword>